<dbReference type="EMBL" id="JADBDY010000001">
    <property type="protein sequence ID" value="MBE1457266.1"/>
    <property type="molecule type" value="Genomic_DNA"/>
</dbReference>
<dbReference type="Proteomes" id="UP000598217">
    <property type="component" value="Unassembled WGS sequence"/>
</dbReference>
<feature type="region of interest" description="Disordered" evidence="1">
    <location>
        <begin position="1"/>
        <end position="35"/>
    </location>
</feature>
<keyword evidence="4" id="KW-1185">Reference proteome</keyword>
<keyword evidence="2" id="KW-0812">Transmembrane</keyword>
<evidence type="ECO:0000256" key="1">
    <source>
        <dbReference type="SAM" id="MobiDB-lite"/>
    </source>
</evidence>
<feature type="transmembrane region" description="Helical" evidence="2">
    <location>
        <begin position="56"/>
        <end position="77"/>
    </location>
</feature>
<feature type="compositionally biased region" description="Polar residues" evidence="1">
    <location>
        <begin position="1"/>
        <end position="14"/>
    </location>
</feature>
<evidence type="ECO:0000313" key="3">
    <source>
        <dbReference type="EMBL" id="MBE1457266.1"/>
    </source>
</evidence>
<sequence>MSTSSEDTPSTTVPSDADGAPESPGSESPDASAAGEAFLSGRSAQPRSGLFGPETFSVTGLLFLATTLLSTQLVRIFNQQTLTGAEGSLTYEVQGELTGAGLFSALAVVCAAVALVRADPGTRAWARHLAAATVLVGVVLVVLTVLSYVLLTGA</sequence>
<dbReference type="RefSeq" id="WP_191273325.1">
    <property type="nucleotide sequence ID" value="NZ_BMXJ01000006.1"/>
</dbReference>
<accession>A0ABR9HE07</accession>
<keyword evidence="2" id="KW-1133">Transmembrane helix</keyword>
<proteinExistence type="predicted"/>
<feature type="transmembrane region" description="Helical" evidence="2">
    <location>
        <begin position="97"/>
        <end position="116"/>
    </location>
</feature>
<organism evidence="3 4">
    <name type="scientific">Nocardiopsis terrae</name>
    <dbReference type="NCBI Taxonomy" id="372655"/>
    <lineage>
        <taxon>Bacteria</taxon>
        <taxon>Bacillati</taxon>
        <taxon>Actinomycetota</taxon>
        <taxon>Actinomycetes</taxon>
        <taxon>Streptosporangiales</taxon>
        <taxon>Nocardiopsidaceae</taxon>
        <taxon>Nocardiopsis</taxon>
    </lineage>
</organism>
<name>A0ABR9HE07_9ACTN</name>
<evidence type="ECO:0000256" key="2">
    <source>
        <dbReference type="SAM" id="Phobius"/>
    </source>
</evidence>
<feature type="transmembrane region" description="Helical" evidence="2">
    <location>
        <begin position="128"/>
        <end position="151"/>
    </location>
</feature>
<keyword evidence="2" id="KW-0472">Membrane</keyword>
<gene>
    <name evidence="3" type="ORF">H4W79_001480</name>
</gene>
<comment type="caution">
    <text evidence="3">The sequence shown here is derived from an EMBL/GenBank/DDBJ whole genome shotgun (WGS) entry which is preliminary data.</text>
</comment>
<evidence type="ECO:0000313" key="4">
    <source>
        <dbReference type="Proteomes" id="UP000598217"/>
    </source>
</evidence>
<protein>
    <submittedName>
        <fullName evidence="3">Uncharacterized protein</fullName>
    </submittedName>
</protein>
<reference evidence="3 4" key="1">
    <citation type="submission" date="2020-10" db="EMBL/GenBank/DDBJ databases">
        <title>Sequencing the genomes of 1000 actinobacteria strains.</title>
        <authorList>
            <person name="Klenk H.-P."/>
        </authorList>
    </citation>
    <scope>NUCLEOTIDE SEQUENCE [LARGE SCALE GENOMIC DNA]</scope>
    <source>
        <strain evidence="3 4">DSM 45157</strain>
    </source>
</reference>